<evidence type="ECO:0000313" key="3">
    <source>
        <dbReference type="Proteomes" id="UP000765845"/>
    </source>
</evidence>
<gene>
    <name evidence="2" type="ORF">HCU74_13020</name>
</gene>
<proteinExistence type="predicted"/>
<feature type="chain" id="PRO_5047229616" description="Lipoprotein" evidence="1">
    <location>
        <begin position="22"/>
        <end position="54"/>
    </location>
</feature>
<dbReference type="RefSeq" id="WP_168450847.1">
    <property type="nucleotide sequence ID" value="NZ_JAAWWK010000004.1"/>
</dbReference>
<name>A0ABX1GHG3_9GAMM</name>
<sequence>MKTLLSVVFLCVTLSACSSGAYDDEREWRLSQCENILDDDDRAKCIRNTPYYTQ</sequence>
<evidence type="ECO:0000256" key="1">
    <source>
        <dbReference type="SAM" id="SignalP"/>
    </source>
</evidence>
<dbReference type="PROSITE" id="PS51257">
    <property type="entry name" value="PROKAR_LIPOPROTEIN"/>
    <property type="match status" value="1"/>
</dbReference>
<organism evidence="2 3">
    <name type="scientific">Spongiibacter thalassae</name>
    <dbReference type="NCBI Taxonomy" id="2721624"/>
    <lineage>
        <taxon>Bacteria</taxon>
        <taxon>Pseudomonadati</taxon>
        <taxon>Pseudomonadota</taxon>
        <taxon>Gammaproteobacteria</taxon>
        <taxon>Cellvibrionales</taxon>
        <taxon>Spongiibacteraceae</taxon>
        <taxon>Spongiibacter</taxon>
    </lineage>
</organism>
<reference evidence="2 3" key="1">
    <citation type="submission" date="2020-04" db="EMBL/GenBank/DDBJ databases">
        <authorList>
            <person name="Yoon J."/>
        </authorList>
    </citation>
    <scope>NUCLEOTIDE SEQUENCE [LARGE SCALE GENOMIC DNA]</scope>
    <source>
        <strain evidence="2 3">KMU-166</strain>
    </source>
</reference>
<feature type="signal peptide" evidence="1">
    <location>
        <begin position="1"/>
        <end position="21"/>
    </location>
</feature>
<dbReference type="EMBL" id="JAAWWK010000004">
    <property type="protein sequence ID" value="NKI18331.1"/>
    <property type="molecule type" value="Genomic_DNA"/>
</dbReference>
<accession>A0ABX1GHG3</accession>
<protein>
    <recommendedName>
        <fullName evidence="4">Lipoprotein</fullName>
    </recommendedName>
</protein>
<keyword evidence="1" id="KW-0732">Signal</keyword>
<dbReference type="Proteomes" id="UP000765845">
    <property type="component" value="Unassembled WGS sequence"/>
</dbReference>
<evidence type="ECO:0000313" key="2">
    <source>
        <dbReference type="EMBL" id="NKI18331.1"/>
    </source>
</evidence>
<evidence type="ECO:0008006" key="4">
    <source>
        <dbReference type="Google" id="ProtNLM"/>
    </source>
</evidence>
<comment type="caution">
    <text evidence="2">The sequence shown here is derived from an EMBL/GenBank/DDBJ whole genome shotgun (WGS) entry which is preliminary data.</text>
</comment>
<keyword evidence="3" id="KW-1185">Reference proteome</keyword>